<dbReference type="SUPFAM" id="SSF48264">
    <property type="entry name" value="Cytochrome P450"/>
    <property type="match status" value="1"/>
</dbReference>
<reference evidence="11 12" key="1">
    <citation type="submission" date="2019-08" db="EMBL/GenBank/DDBJ databases">
        <title>The genome sequence of a newly discovered highly antifungal drug resistant Aspergillus species, Aspergillus tanneri NIH 1004.</title>
        <authorList>
            <person name="Mounaud S."/>
            <person name="Singh I."/>
            <person name="Joardar V."/>
            <person name="Pakala S."/>
            <person name="Pakala S."/>
            <person name="Venepally P."/>
            <person name="Chung J.K."/>
            <person name="Losada L."/>
            <person name="Nierman W.C."/>
        </authorList>
    </citation>
    <scope>NUCLEOTIDE SEQUENCE [LARGE SCALE GENOMIC DNA]</scope>
    <source>
        <strain evidence="11 12">NIH1004</strain>
    </source>
</reference>
<evidence type="ECO:0000256" key="1">
    <source>
        <dbReference type="ARBA" id="ARBA00001971"/>
    </source>
</evidence>
<dbReference type="OrthoDB" id="1470350at2759"/>
<dbReference type="Proteomes" id="UP000324241">
    <property type="component" value="Unassembled WGS sequence"/>
</dbReference>
<name>A0A5M9MSI3_9EURO</name>
<comment type="cofactor">
    <cofactor evidence="1 8">
        <name>heme</name>
        <dbReference type="ChEBI" id="CHEBI:30413"/>
    </cofactor>
</comment>
<dbReference type="EMBL" id="QUQM01000004">
    <property type="protein sequence ID" value="KAA8647833.1"/>
    <property type="molecule type" value="Genomic_DNA"/>
</dbReference>
<dbReference type="GO" id="GO:0016705">
    <property type="term" value="F:oxidoreductase activity, acting on paired donors, with incorporation or reduction of molecular oxygen"/>
    <property type="evidence" value="ECO:0007669"/>
    <property type="project" value="InterPro"/>
</dbReference>
<dbReference type="CDD" id="cd11058">
    <property type="entry name" value="CYP60B-like"/>
    <property type="match status" value="1"/>
</dbReference>
<feature type="transmembrane region" description="Helical" evidence="10">
    <location>
        <begin position="21"/>
        <end position="44"/>
    </location>
</feature>
<evidence type="ECO:0000256" key="7">
    <source>
        <dbReference type="ARBA" id="ARBA00023033"/>
    </source>
</evidence>
<evidence type="ECO:0000313" key="12">
    <source>
        <dbReference type="Proteomes" id="UP000324241"/>
    </source>
</evidence>
<dbReference type="VEuPathDB" id="FungiDB:EYZ11_010555"/>
<feature type="binding site" description="axial binding residue" evidence="8">
    <location>
        <position position="466"/>
    </location>
    <ligand>
        <name>heme</name>
        <dbReference type="ChEBI" id="CHEBI:30413"/>
    </ligand>
    <ligandPart>
        <name>Fe</name>
        <dbReference type="ChEBI" id="CHEBI:18248"/>
    </ligandPart>
</feature>
<dbReference type="GO" id="GO:0004497">
    <property type="term" value="F:monooxygenase activity"/>
    <property type="evidence" value="ECO:0007669"/>
    <property type="project" value="UniProtKB-KW"/>
</dbReference>
<evidence type="ECO:0000256" key="2">
    <source>
        <dbReference type="ARBA" id="ARBA00010617"/>
    </source>
</evidence>
<dbReference type="InterPro" id="IPR050121">
    <property type="entry name" value="Cytochrome_P450_monoxygenase"/>
</dbReference>
<accession>A0A5M9MSI3</accession>
<dbReference type="InterPro" id="IPR036396">
    <property type="entry name" value="Cyt_P450_sf"/>
</dbReference>
<protein>
    <recommendedName>
        <fullName evidence="13">Cytochrome P450</fullName>
    </recommendedName>
</protein>
<dbReference type="GO" id="GO:0020037">
    <property type="term" value="F:heme binding"/>
    <property type="evidence" value="ECO:0007669"/>
    <property type="project" value="InterPro"/>
</dbReference>
<evidence type="ECO:0000256" key="6">
    <source>
        <dbReference type="ARBA" id="ARBA00023004"/>
    </source>
</evidence>
<keyword evidence="10" id="KW-0472">Membrane</keyword>
<keyword evidence="4 8" id="KW-0479">Metal-binding</keyword>
<proteinExistence type="inferred from homology"/>
<dbReference type="InterPro" id="IPR001128">
    <property type="entry name" value="Cyt_P450"/>
</dbReference>
<keyword evidence="7 9" id="KW-0503">Monooxygenase</keyword>
<dbReference type="PANTHER" id="PTHR24305">
    <property type="entry name" value="CYTOCHROME P450"/>
    <property type="match status" value="1"/>
</dbReference>
<keyword evidence="10" id="KW-1133">Transmembrane helix</keyword>
<evidence type="ECO:0000313" key="11">
    <source>
        <dbReference type="EMBL" id="KAA8647833.1"/>
    </source>
</evidence>
<evidence type="ECO:0008006" key="13">
    <source>
        <dbReference type="Google" id="ProtNLM"/>
    </source>
</evidence>
<dbReference type="InterPro" id="IPR002401">
    <property type="entry name" value="Cyt_P450_E_grp-I"/>
</dbReference>
<keyword evidence="10" id="KW-0812">Transmembrane</keyword>
<dbReference type="RefSeq" id="XP_033427194.1">
    <property type="nucleotide sequence ID" value="XM_033571162.1"/>
</dbReference>
<keyword evidence="6 8" id="KW-0408">Iron</keyword>
<dbReference type="InterPro" id="IPR017972">
    <property type="entry name" value="Cyt_P450_CS"/>
</dbReference>
<evidence type="ECO:0000256" key="9">
    <source>
        <dbReference type="RuleBase" id="RU000461"/>
    </source>
</evidence>
<comment type="similarity">
    <text evidence="2 9">Belongs to the cytochrome P450 family.</text>
</comment>
<dbReference type="GeneID" id="54329237"/>
<dbReference type="PRINTS" id="PR00463">
    <property type="entry name" value="EP450I"/>
</dbReference>
<comment type="caution">
    <text evidence="11">The sequence shown here is derived from an EMBL/GenBank/DDBJ whole genome shotgun (WGS) entry which is preliminary data.</text>
</comment>
<dbReference type="PANTHER" id="PTHR24305:SF210">
    <property type="entry name" value="CYTOCHROME P450 MONOOXYGENASE ASQL-RELATED"/>
    <property type="match status" value="1"/>
</dbReference>
<dbReference type="Pfam" id="PF00067">
    <property type="entry name" value="p450"/>
    <property type="match status" value="1"/>
</dbReference>
<evidence type="ECO:0000256" key="8">
    <source>
        <dbReference type="PIRSR" id="PIRSR602401-1"/>
    </source>
</evidence>
<dbReference type="Gene3D" id="1.10.630.10">
    <property type="entry name" value="Cytochrome P450"/>
    <property type="match status" value="1"/>
</dbReference>
<dbReference type="AlphaFoldDB" id="A0A5M9MSI3"/>
<keyword evidence="3 8" id="KW-0349">Heme</keyword>
<evidence type="ECO:0000256" key="5">
    <source>
        <dbReference type="ARBA" id="ARBA00023002"/>
    </source>
</evidence>
<keyword evidence="5 9" id="KW-0560">Oxidoreductase</keyword>
<dbReference type="GO" id="GO:0005506">
    <property type="term" value="F:iron ion binding"/>
    <property type="evidence" value="ECO:0007669"/>
    <property type="project" value="InterPro"/>
</dbReference>
<organism evidence="11 12">
    <name type="scientific">Aspergillus tanneri</name>
    <dbReference type="NCBI Taxonomy" id="1220188"/>
    <lineage>
        <taxon>Eukaryota</taxon>
        <taxon>Fungi</taxon>
        <taxon>Dikarya</taxon>
        <taxon>Ascomycota</taxon>
        <taxon>Pezizomycotina</taxon>
        <taxon>Eurotiomycetes</taxon>
        <taxon>Eurotiomycetidae</taxon>
        <taxon>Eurotiales</taxon>
        <taxon>Aspergillaceae</taxon>
        <taxon>Aspergillus</taxon>
        <taxon>Aspergillus subgen. Circumdati</taxon>
    </lineage>
</organism>
<evidence type="ECO:0000256" key="4">
    <source>
        <dbReference type="ARBA" id="ARBA00022723"/>
    </source>
</evidence>
<gene>
    <name evidence="11" type="ORF">ATNIH1004_006535</name>
</gene>
<dbReference type="PRINTS" id="PR00385">
    <property type="entry name" value="P450"/>
</dbReference>
<sequence>MSVRTVGNLKKLAETASFSREFWQAVIFILILSYISYTIIYSLYFSPLAPFPGPKLWAVSSIPYQISILRGRSHRKVLALHDYYGSVVRVGPDELSFNNAQAFRDIYGFRPGRPQLPKDPKLYASKMNGVRDSIGGYLDNEAHTRQRRLLSHAFSERCLREQEEAIVQYVDLLIRRLRDRTKLDPKHEATEDLKNWFTFVTFDITGDLMFAETFDCLRDGKLHPWIALIFATMKGITFLSVINHFSLIRVLQKWALPESLREKMMQHFNDTTQKADRRLQKGATRPDLMSAILKNGLGDSQGKFVENQPIMSRREIHANSVFITVAGSETSASILSGCVYYLCKYPDAMERICKEVRAAFSRDDEITSAKCGRLPYLNAVIEESLRLYPPLVTSLPRLIPKGGDIVDGYLLPEDTTVSTHHYASYHAAANFVFPEQFAPERWLNDSRFSSDKLEVLHPFSLGPRNCLGKNLAYLEIRLILSKMLYNFDMELSPDCENWIDQHVYTIWDKPALMVRLRDRLHDLNLA</sequence>
<evidence type="ECO:0000256" key="3">
    <source>
        <dbReference type="ARBA" id="ARBA00022617"/>
    </source>
</evidence>
<evidence type="ECO:0000256" key="10">
    <source>
        <dbReference type="SAM" id="Phobius"/>
    </source>
</evidence>
<dbReference type="PROSITE" id="PS00086">
    <property type="entry name" value="CYTOCHROME_P450"/>
    <property type="match status" value="1"/>
</dbReference>